<dbReference type="EMBL" id="CP044619">
    <property type="protein sequence ID" value="QRD88075.1"/>
    <property type="molecule type" value="Genomic_DNA"/>
</dbReference>
<dbReference type="Gene3D" id="3.40.640.10">
    <property type="entry name" value="Type I PLP-dependent aspartate aminotransferase-like (Major domain)"/>
    <property type="match status" value="1"/>
</dbReference>
<evidence type="ECO:0000256" key="1">
    <source>
        <dbReference type="ARBA" id="ARBA00022898"/>
    </source>
</evidence>
<dbReference type="VEuPathDB" id="FungiDB:F9C07_1053"/>
<dbReference type="InterPro" id="IPR015422">
    <property type="entry name" value="PyrdxlP-dep_Trfase_small"/>
</dbReference>
<keyword evidence="1" id="KW-0663">Pyridoxal phosphate</keyword>
<dbReference type="PANTHER" id="PTHR39217:SF1">
    <property type="entry name" value="GLUTATHIONE SYNTHETASE"/>
    <property type="match status" value="1"/>
</dbReference>
<dbReference type="PANTHER" id="PTHR39217">
    <property type="match status" value="1"/>
</dbReference>
<dbReference type="InterPro" id="IPR015424">
    <property type="entry name" value="PyrdxlP-dep_Trfase"/>
</dbReference>
<organism evidence="2 3">
    <name type="scientific">Aspergillus flavus (strain ATCC 200026 / FGSC A1120 / IAM 13836 / NRRL 3357 / JCM 12722 / SRRC 167)</name>
    <dbReference type="NCBI Taxonomy" id="332952"/>
    <lineage>
        <taxon>Eukaryota</taxon>
        <taxon>Fungi</taxon>
        <taxon>Dikarya</taxon>
        <taxon>Ascomycota</taxon>
        <taxon>Pezizomycotina</taxon>
        <taxon>Eurotiomycetes</taxon>
        <taxon>Eurotiomycetidae</taxon>
        <taxon>Eurotiales</taxon>
        <taxon>Aspergillaceae</taxon>
        <taxon>Aspergillus</taxon>
        <taxon>Aspergillus subgen. Circumdati</taxon>
    </lineage>
</organism>
<dbReference type="SUPFAM" id="SSF56059">
    <property type="entry name" value="Glutathione synthetase ATP-binding domain-like"/>
    <property type="match status" value="1"/>
</dbReference>
<dbReference type="Proteomes" id="UP000596276">
    <property type="component" value="Chromosome 1"/>
</dbReference>
<accession>A0A7U2QYZ9</accession>
<dbReference type="AlphaFoldDB" id="A0A7U2QYZ9"/>
<evidence type="ECO:0000313" key="3">
    <source>
        <dbReference type="Proteomes" id="UP000596276"/>
    </source>
</evidence>
<dbReference type="InterPro" id="IPR005814">
    <property type="entry name" value="Aminotrans_3"/>
</dbReference>
<evidence type="ECO:0008006" key="4">
    <source>
        <dbReference type="Google" id="ProtNLM"/>
    </source>
</evidence>
<reference evidence="3" key="1">
    <citation type="journal article" date="2021" name="G3 (Bethesda)">
        <title>Chromosome assembled and annotated genome sequence of Aspergillus flavus NRRL 3357.</title>
        <authorList>
            <person name="Skerker J.M."/>
            <person name="Pianalto K.M."/>
            <person name="Mondo S.J."/>
            <person name="Yang K."/>
            <person name="Arkin A.P."/>
            <person name="Keller N.P."/>
            <person name="Grigoriev I.V."/>
            <person name="Louise Glass N.L."/>
        </authorList>
    </citation>
    <scope>NUCLEOTIDE SEQUENCE [LARGE SCALE GENOMIC DNA]</scope>
    <source>
        <strain evidence="3">ATCC 200026 / FGSC A1120 / IAM 13836 / NRRL 3357 / JCM 12722 / SRRC 167</strain>
    </source>
</reference>
<dbReference type="InterPro" id="IPR053191">
    <property type="entry name" value="DcsG_Biosynth_Enzyme"/>
</dbReference>
<gene>
    <name evidence="2" type="ORF">F9C07_1053</name>
</gene>
<sequence length="704" mass="78236">MMTVTVKSTSNGHRSAEAPLDHDFHNAWGTIYSNSGFINDDRARQVWEDYTVNPARVEQQYHVLLNEYTDRFQSFFKGYWPITFHAHVSDVLIPTTIASLILNTASTCPLVVEDPALSPLLKDDPEPEKVHQFVRGLLGWTDIHIKSPKLAIVDGIYGCAYGPLAHSSDEWEYQIIGSGPESIHIGRSDFSSEATLLNKLIEAKKEGCVAVVSDLVNASDGSVFPPESFRLLRSCCNQARICLLVDEAMTAIRCGAPLVSQRPEYFEDGSLQPDMIAFGKGTGISGVAINFNGLMMRHLAFHKQELIRQSIRFWRSMVTRPIAIPVLIEALGILNLAKAEDWPARSEQIGRAFREFILRYAGDDGHGKEIVRGLGAFIAVDREISKKFNVMAAFRRRSAWARWIPKLNSAAAVDSQAIERGASVTIKRWTDEDIISSILDSDIVTFLWAEDYIQHPLEFGEFLITAKKAIETVGHGANRPRVLNHIDLVQWNMDKKYLLDMHHAGFNIPTTEIFDAEQFTCTSALHQRLQEFQSSGPIVLKPSVSASSNSTRLIPDISALSADDAAYLELCVKGRLGSSLVVQKFESAIATGEYSFVFVGEQLSHVALKTPKNGEFRCQPQFGGENNCIPIEQIGETTLSTVNSIFDTLKDRFGNGSTGVMGYVRIDGLVAEDRAFVLMEIEAIEPELYLEMGGLEDMLSLLLK</sequence>
<proteinExistence type="predicted"/>
<name>A0A7U2QYZ9_ASPFN</name>
<dbReference type="SUPFAM" id="SSF53383">
    <property type="entry name" value="PLP-dependent transferases"/>
    <property type="match status" value="1"/>
</dbReference>
<dbReference type="Pfam" id="PF00202">
    <property type="entry name" value="Aminotran_3"/>
    <property type="match status" value="1"/>
</dbReference>
<dbReference type="GO" id="GO:0008483">
    <property type="term" value="F:transaminase activity"/>
    <property type="evidence" value="ECO:0007669"/>
    <property type="project" value="InterPro"/>
</dbReference>
<evidence type="ECO:0000313" key="2">
    <source>
        <dbReference type="EMBL" id="QRD88075.1"/>
    </source>
</evidence>
<keyword evidence="3" id="KW-1185">Reference proteome</keyword>
<dbReference type="InterPro" id="IPR015421">
    <property type="entry name" value="PyrdxlP-dep_Trfase_major"/>
</dbReference>
<dbReference type="GO" id="GO:0030170">
    <property type="term" value="F:pyridoxal phosphate binding"/>
    <property type="evidence" value="ECO:0007669"/>
    <property type="project" value="InterPro"/>
</dbReference>
<dbReference type="Gene3D" id="3.90.1150.10">
    <property type="entry name" value="Aspartate Aminotransferase, domain 1"/>
    <property type="match status" value="1"/>
</dbReference>
<dbReference type="VEuPathDB" id="FungiDB:AFLA_003847"/>
<protein>
    <recommendedName>
        <fullName evidence="4">ATP-grasp domain-containing protein</fullName>
    </recommendedName>
</protein>